<accession>A0A058Z4Q1</accession>
<evidence type="ECO:0000256" key="4">
    <source>
        <dbReference type="ARBA" id="ARBA00022840"/>
    </source>
</evidence>
<dbReference type="InterPro" id="IPR015413">
    <property type="entry name" value="Methionyl/Leucyl_tRNA_Synth"/>
</dbReference>
<reference evidence="10" key="1">
    <citation type="submission" date="2013-04" db="EMBL/GenBank/DDBJ databases">
        <title>The Genome Sequence of Fonticula alba ATCC 38817.</title>
        <authorList>
            <consortium name="The Broad Institute Genomics Platform"/>
            <person name="Russ C."/>
            <person name="Cuomo C."/>
            <person name="Burger G."/>
            <person name="Gray M.W."/>
            <person name="Holland P.W.H."/>
            <person name="King N."/>
            <person name="Lang F.B.F."/>
            <person name="Roger A.J."/>
            <person name="Ruiz-Trillo I."/>
            <person name="Brown M."/>
            <person name="Walker B."/>
            <person name="Young S."/>
            <person name="Zeng Q."/>
            <person name="Gargeya S."/>
            <person name="Fitzgerald M."/>
            <person name="Haas B."/>
            <person name="Abouelleil A."/>
            <person name="Allen A.W."/>
            <person name="Alvarado L."/>
            <person name="Arachchi H.M."/>
            <person name="Berlin A.M."/>
            <person name="Chapman S.B."/>
            <person name="Gainer-Dewar J."/>
            <person name="Goldberg J."/>
            <person name="Griggs A."/>
            <person name="Gujja S."/>
            <person name="Hansen M."/>
            <person name="Howarth C."/>
            <person name="Imamovic A."/>
            <person name="Ireland A."/>
            <person name="Larimer J."/>
            <person name="McCowan C."/>
            <person name="Murphy C."/>
            <person name="Pearson M."/>
            <person name="Poon T.W."/>
            <person name="Priest M."/>
            <person name="Roberts A."/>
            <person name="Saif S."/>
            <person name="Shea T."/>
            <person name="Sisk P."/>
            <person name="Sykes S."/>
            <person name="Wortman J."/>
            <person name="Nusbaum C."/>
            <person name="Birren B."/>
        </authorList>
    </citation>
    <scope>NUCLEOTIDE SEQUENCE [LARGE SCALE GENOMIC DNA]</scope>
    <source>
        <strain evidence="10">ATCC 38817</strain>
    </source>
</reference>
<evidence type="ECO:0000259" key="9">
    <source>
        <dbReference type="Pfam" id="PF09334"/>
    </source>
</evidence>
<evidence type="ECO:0000259" key="8">
    <source>
        <dbReference type="Pfam" id="PF08264"/>
    </source>
</evidence>
<dbReference type="Gene3D" id="1.10.730.10">
    <property type="entry name" value="Isoleucyl-tRNA Synthetase, Domain 1"/>
    <property type="match status" value="1"/>
</dbReference>
<gene>
    <name evidence="10" type="ORF">H696_04322</name>
</gene>
<keyword evidence="3 7" id="KW-0547">Nucleotide-binding</keyword>
<keyword evidence="5 7" id="KW-0648">Protein biosynthesis</keyword>
<evidence type="ECO:0000256" key="1">
    <source>
        <dbReference type="ARBA" id="ARBA00005594"/>
    </source>
</evidence>
<dbReference type="GO" id="GO:0002161">
    <property type="term" value="F:aminoacyl-tRNA deacylase activity"/>
    <property type="evidence" value="ECO:0007669"/>
    <property type="project" value="InterPro"/>
</dbReference>
<dbReference type="Proteomes" id="UP000030693">
    <property type="component" value="Unassembled WGS sequence"/>
</dbReference>
<dbReference type="InterPro" id="IPR014729">
    <property type="entry name" value="Rossmann-like_a/b/a_fold"/>
</dbReference>
<dbReference type="eggNOG" id="KOG0437">
    <property type="taxonomic scope" value="Eukaryota"/>
</dbReference>
<dbReference type="RefSeq" id="XP_009496474.1">
    <property type="nucleotide sequence ID" value="XM_009498199.1"/>
</dbReference>
<dbReference type="Gene3D" id="3.40.50.620">
    <property type="entry name" value="HUPs"/>
    <property type="match status" value="1"/>
</dbReference>
<dbReference type="PANTHER" id="PTHR45794">
    <property type="entry name" value="LEUCYL-TRNA SYNTHETASE"/>
    <property type="match status" value="1"/>
</dbReference>
<keyword evidence="4 7" id="KW-0067">ATP-binding</keyword>
<evidence type="ECO:0000256" key="5">
    <source>
        <dbReference type="ARBA" id="ARBA00022917"/>
    </source>
</evidence>
<dbReference type="GO" id="GO:0006429">
    <property type="term" value="P:leucyl-tRNA aminoacylation"/>
    <property type="evidence" value="ECO:0007669"/>
    <property type="project" value="InterPro"/>
</dbReference>
<dbReference type="InterPro" id="IPR004493">
    <property type="entry name" value="Leu-tRNA-synth_Ia_arc/euk"/>
</dbReference>
<comment type="similarity">
    <text evidence="1 7">Belongs to the class-I aminoacyl-tRNA synthetase family.</text>
</comment>
<evidence type="ECO:0000256" key="6">
    <source>
        <dbReference type="ARBA" id="ARBA00023146"/>
    </source>
</evidence>
<dbReference type="InterPro" id="IPR009080">
    <property type="entry name" value="tRNAsynth_Ia_anticodon-bd"/>
</dbReference>
<organism evidence="10">
    <name type="scientific">Fonticula alba</name>
    <name type="common">Slime mold</name>
    <dbReference type="NCBI Taxonomy" id="691883"/>
    <lineage>
        <taxon>Eukaryota</taxon>
        <taxon>Rotosphaerida</taxon>
        <taxon>Fonticulaceae</taxon>
        <taxon>Fonticula</taxon>
    </lineage>
</organism>
<evidence type="ECO:0000313" key="10">
    <source>
        <dbReference type="EMBL" id="KCV68903.1"/>
    </source>
</evidence>
<dbReference type="InterPro" id="IPR009008">
    <property type="entry name" value="Val/Leu/Ile-tRNA-synth_edit"/>
</dbReference>
<keyword evidence="11" id="KW-1185">Reference proteome</keyword>
<evidence type="ECO:0000256" key="7">
    <source>
        <dbReference type="RuleBase" id="RU363039"/>
    </source>
</evidence>
<dbReference type="GO" id="GO:0004823">
    <property type="term" value="F:leucine-tRNA ligase activity"/>
    <property type="evidence" value="ECO:0007669"/>
    <property type="project" value="InterPro"/>
</dbReference>
<name>A0A058Z4Q1_FONAL</name>
<evidence type="ECO:0000256" key="3">
    <source>
        <dbReference type="ARBA" id="ARBA00022741"/>
    </source>
</evidence>
<dbReference type="SUPFAM" id="SSF50677">
    <property type="entry name" value="ValRS/IleRS/LeuRS editing domain"/>
    <property type="match status" value="1"/>
</dbReference>
<dbReference type="Pfam" id="PF08264">
    <property type="entry name" value="Anticodon_1"/>
    <property type="match status" value="1"/>
</dbReference>
<dbReference type="GO" id="GO:0005524">
    <property type="term" value="F:ATP binding"/>
    <property type="evidence" value="ECO:0007669"/>
    <property type="project" value="UniProtKB-KW"/>
</dbReference>
<dbReference type="Gene3D" id="3.90.740.10">
    <property type="entry name" value="Valyl/Leucyl/Isoleucyl-tRNA synthetase, editing domain"/>
    <property type="match status" value="1"/>
</dbReference>
<dbReference type="AlphaFoldDB" id="A0A058Z4Q1"/>
<dbReference type="PANTHER" id="PTHR45794:SF1">
    <property type="entry name" value="LEUCINE--TRNA LIGASE, CYTOPLASMIC"/>
    <property type="match status" value="1"/>
</dbReference>
<feature type="domain" description="Methionyl/Valyl/Leucyl/Isoleucyl-tRNA synthetase anticodon-binding" evidence="8">
    <location>
        <begin position="468"/>
        <end position="593"/>
    </location>
</feature>
<dbReference type="OrthoDB" id="10249672at2759"/>
<proteinExistence type="inferred from homology"/>
<dbReference type="EMBL" id="KB932207">
    <property type="protein sequence ID" value="KCV68903.1"/>
    <property type="molecule type" value="Genomic_DNA"/>
</dbReference>
<sequence length="755" mass="83587">MCFQDLTASHQPDMLGTVTGAGLIGQQLTVPLTLSPHPVYTLPMLSVSATKGTGIVVSVPSDSPDDFAAFRDLKSKPAFCEKYDVDHAWVRDVSPVHIIDVPGYSGPCAEIACDEFKVQSQNDAVALAKAKDEAYKRGFYEGVMRVGAHAGAKVEEAKPLIRQELLAAGQAVVYYEPEGPVMSRSLDECVVALVDQWFIDYGDDEWRQTALRCLARMNIPARETQNQFEAVFNWLGQWACSRSFGLGSRVPWDEQYLIDSLSDSTLYPAYYTVAHLLQQGALDGSVVGPAGLAADAMTPDAWDFVFLGTEPAADAPAAAHLDQLRALRREFLFWYPCDMRVSGKDLVPNHLTMYIYNHVALLEERHWPGGVRTNGHLLLNMEKMSKSTGNFMTLEQAVSAFGADAVRIGLADSGDTVEDANFQSELANKAILRLHAQLDWTRTFLRDQANPATALPVKEPSAYTHHDLVFLSRMSEAMAGALDAYERTMYREALKCGFFDMQAARDRYRDLTASAPTPAAGPCGGLLRQFIEYQALLLAPIAPHFCEYVWQDLLGHEESVTASRMPTPPAVDRICLMADTYAEEVIHRMRLAREAAINPPRPRVAKGVTPPPLVVYASPVHCRLTVTRAFTPVQLAVLSALRENYSSATGEFTLPEKDIRDRARKSLPDPKKDTKVAMNFFATVLTRFELLGEFAFNDQLPFDEAHILGEYKDYILSSFGLKELDIVDNVADTLATPCVPEIAFTLRVKEDEAQE</sequence>
<evidence type="ECO:0000313" key="11">
    <source>
        <dbReference type="Proteomes" id="UP000030693"/>
    </source>
</evidence>
<feature type="domain" description="Methionyl/Leucyl tRNA synthetase" evidence="9">
    <location>
        <begin position="341"/>
        <end position="425"/>
    </location>
</feature>
<dbReference type="STRING" id="691883.A0A058Z4Q1"/>
<dbReference type="SUPFAM" id="SSF47323">
    <property type="entry name" value="Anticodon-binding domain of a subclass of class I aminoacyl-tRNA synthetases"/>
    <property type="match status" value="1"/>
</dbReference>
<dbReference type="InterPro" id="IPR013155">
    <property type="entry name" value="M/V/L/I-tRNA-synth_anticd-bd"/>
</dbReference>
<dbReference type="SUPFAM" id="SSF52374">
    <property type="entry name" value="Nucleotidylyl transferase"/>
    <property type="match status" value="1"/>
</dbReference>
<dbReference type="GeneID" id="20529047"/>
<keyword evidence="2 7" id="KW-0436">Ligase</keyword>
<protein>
    <submittedName>
        <fullName evidence="10">Uncharacterized protein</fullName>
    </submittedName>
</protein>
<evidence type="ECO:0000256" key="2">
    <source>
        <dbReference type="ARBA" id="ARBA00022598"/>
    </source>
</evidence>
<dbReference type="Pfam" id="PF09334">
    <property type="entry name" value="tRNA-synt_1g"/>
    <property type="match status" value="1"/>
</dbReference>
<keyword evidence="6 7" id="KW-0030">Aminoacyl-tRNA synthetase</keyword>